<keyword evidence="6" id="KW-1185">Reference proteome</keyword>
<evidence type="ECO:0000313" key="5">
    <source>
        <dbReference type="EMBL" id="GGW76273.1"/>
    </source>
</evidence>
<dbReference type="GO" id="GO:0015074">
    <property type="term" value="P:DNA integration"/>
    <property type="evidence" value="ECO:0007669"/>
    <property type="project" value="UniProtKB-KW"/>
</dbReference>
<evidence type="ECO:0000259" key="4">
    <source>
        <dbReference type="PROSITE" id="PS51898"/>
    </source>
</evidence>
<dbReference type="GO" id="GO:0003677">
    <property type="term" value="F:DNA binding"/>
    <property type="evidence" value="ECO:0007669"/>
    <property type="project" value="InterPro"/>
</dbReference>
<reference evidence="5" key="2">
    <citation type="submission" date="2020-09" db="EMBL/GenBank/DDBJ databases">
        <authorList>
            <person name="Sun Q."/>
            <person name="Kim S."/>
        </authorList>
    </citation>
    <scope>NUCLEOTIDE SEQUENCE</scope>
    <source>
        <strain evidence="5">KCTC 23732</strain>
    </source>
</reference>
<dbReference type="SUPFAM" id="SSF56349">
    <property type="entry name" value="DNA breaking-rejoining enzymes"/>
    <property type="match status" value="1"/>
</dbReference>
<organism evidence="5 6">
    <name type="scientific">Advenella faeciporci</name>
    <dbReference type="NCBI Taxonomy" id="797535"/>
    <lineage>
        <taxon>Bacteria</taxon>
        <taxon>Pseudomonadati</taxon>
        <taxon>Pseudomonadota</taxon>
        <taxon>Betaproteobacteria</taxon>
        <taxon>Burkholderiales</taxon>
        <taxon>Alcaligenaceae</taxon>
    </lineage>
</organism>
<dbReference type="InterPro" id="IPR002104">
    <property type="entry name" value="Integrase_catalytic"/>
</dbReference>
<dbReference type="Gene3D" id="3.30.160.390">
    <property type="entry name" value="Integrase, DNA-binding domain"/>
    <property type="match status" value="1"/>
</dbReference>
<dbReference type="PROSITE" id="PS51898">
    <property type="entry name" value="TYR_RECOMBINASE"/>
    <property type="match status" value="1"/>
</dbReference>
<sequence>MATIKLSKTNVDRLTCPPNQKQVFLREAGGFGVRATANSKAYIFQGKLDGKVIRMTIGDVETWFLDEARKEARRLKTIIDSGRDPRVIRDEAMAADAAKREKAKQEETPALEAWAAYIQARAPKWSERHKADHETMSRQGGEIITRGRRQGMPDKKEPGILRPLLELPLKQITRDQVAAWLEVEAAKRATRARLAVSLLATFINWCSDRPEYREQVNADACIRMKKDLPKPAAKDDVLQREQLALWFEHVRRIRNPVQAAYLQTVLLIGARREEVATMRWEDVDFKWLSITIHDKVEGERTIPLTPYVKSLLLNLKRLNDLPTVVNINGEKQEPSPWVFSSPTAKNGYITEPRIAHNRAIQAAGLPHLTIHGLRRSFGTLAEWVECPAGIAAQIQGHKPSATAEKHYIRRPLDLLRMWHTKIEGWILEQAGIEQPREEAPRLKAVNGGMK</sequence>
<dbReference type="InterPro" id="IPR025166">
    <property type="entry name" value="Integrase_DNA_bind_dom"/>
</dbReference>
<dbReference type="Pfam" id="PF00589">
    <property type="entry name" value="Phage_integrase"/>
    <property type="match status" value="1"/>
</dbReference>
<comment type="caution">
    <text evidence="5">The sequence shown here is derived from an EMBL/GenBank/DDBJ whole genome shotgun (WGS) entry which is preliminary data.</text>
</comment>
<dbReference type="PANTHER" id="PTHR30629:SF6">
    <property type="entry name" value="PROPHAGE INTEGRASE INTA-RELATED"/>
    <property type="match status" value="1"/>
</dbReference>
<proteinExistence type="inferred from homology"/>
<dbReference type="PANTHER" id="PTHR30629">
    <property type="entry name" value="PROPHAGE INTEGRASE"/>
    <property type="match status" value="1"/>
</dbReference>
<dbReference type="Pfam" id="PF13356">
    <property type="entry name" value="Arm-DNA-bind_3"/>
    <property type="match status" value="1"/>
</dbReference>
<dbReference type="InterPro" id="IPR013762">
    <property type="entry name" value="Integrase-like_cat_sf"/>
</dbReference>
<dbReference type="EMBL" id="BMYS01000001">
    <property type="protein sequence ID" value="GGW76273.1"/>
    <property type="molecule type" value="Genomic_DNA"/>
</dbReference>
<dbReference type="GO" id="GO:0006310">
    <property type="term" value="P:DNA recombination"/>
    <property type="evidence" value="ECO:0007669"/>
    <property type="project" value="UniProtKB-KW"/>
</dbReference>
<dbReference type="Gene3D" id="1.10.443.10">
    <property type="entry name" value="Intergrase catalytic core"/>
    <property type="match status" value="1"/>
</dbReference>
<dbReference type="InterPro" id="IPR038488">
    <property type="entry name" value="Integrase_DNA-bd_sf"/>
</dbReference>
<feature type="domain" description="Tyr recombinase" evidence="4">
    <location>
        <begin position="233"/>
        <end position="420"/>
    </location>
</feature>
<protein>
    <submittedName>
        <fullName evidence="5">Prophage integrase IntF</fullName>
    </submittedName>
</protein>
<accession>A0A918JE16</accession>
<comment type="similarity">
    <text evidence="1">Belongs to the 'phage' integrase family.</text>
</comment>
<evidence type="ECO:0000313" key="6">
    <source>
        <dbReference type="Proteomes" id="UP000608345"/>
    </source>
</evidence>
<evidence type="ECO:0000256" key="2">
    <source>
        <dbReference type="ARBA" id="ARBA00022908"/>
    </source>
</evidence>
<evidence type="ECO:0000256" key="3">
    <source>
        <dbReference type="ARBA" id="ARBA00023172"/>
    </source>
</evidence>
<evidence type="ECO:0000256" key="1">
    <source>
        <dbReference type="ARBA" id="ARBA00008857"/>
    </source>
</evidence>
<keyword evidence="3" id="KW-0233">DNA recombination</keyword>
<name>A0A918JE16_9BURK</name>
<reference evidence="5" key="1">
    <citation type="journal article" date="2014" name="Int. J. Syst. Evol. Microbiol.">
        <title>Complete genome sequence of Corynebacterium casei LMG S-19264T (=DSM 44701T), isolated from a smear-ripened cheese.</title>
        <authorList>
            <consortium name="US DOE Joint Genome Institute (JGI-PGF)"/>
            <person name="Walter F."/>
            <person name="Albersmeier A."/>
            <person name="Kalinowski J."/>
            <person name="Ruckert C."/>
        </authorList>
    </citation>
    <scope>NUCLEOTIDE SEQUENCE</scope>
    <source>
        <strain evidence="5">KCTC 23732</strain>
    </source>
</reference>
<dbReference type="RefSeq" id="WP_189383607.1">
    <property type="nucleotide sequence ID" value="NZ_BAABFY010000002.1"/>
</dbReference>
<dbReference type="InterPro" id="IPR050808">
    <property type="entry name" value="Phage_Integrase"/>
</dbReference>
<dbReference type="Proteomes" id="UP000608345">
    <property type="component" value="Unassembled WGS sequence"/>
</dbReference>
<dbReference type="AlphaFoldDB" id="A0A918JE16"/>
<keyword evidence="2" id="KW-0229">DNA integration</keyword>
<dbReference type="InterPro" id="IPR011010">
    <property type="entry name" value="DNA_brk_join_enz"/>
</dbReference>
<gene>
    <name evidence="5" type="primary">intF</name>
    <name evidence="5" type="ORF">GCM10011450_02380</name>
</gene>